<comment type="caution">
    <text evidence="13">The sequence shown here is derived from an EMBL/GenBank/DDBJ whole genome shotgun (WGS) entry which is preliminary data.</text>
</comment>
<keyword evidence="4 9" id="KW-1003">Cell membrane</keyword>
<feature type="domain" description="AprE-like long alpha-helical hairpin" evidence="11">
    <location>
        <begin position="95"/>
        <end position="283"/>
    </location>
</feature>
<dbReference type="Gene3D" id="2.40.50.100">
    <property type="match status" value="1"/>
</dbReference>
<evidence type="ECO:0000256" key="1">
    <source>
        <dbReference type="ARBA" id="ARBA00004377"/>
    </source>
</evidence>
<feature type="coiled-coil region" evidence="10">
    <location>
        <begin position="154"/>
        <end position="188"/>
    </location>
</feature>
<evidence type="ECO:0000259" key="12">
    <source>
        <dbReference type="Pfam" id="PF26002"/>
    </source>
</evidence>
<feature type="domain" description="AprE-like beta-barrel" evidence="12">
    <location>
        <begin position="325"/>
        <end position="413"/>
    </location>
</feature>
<evidence type="ECO:0000256" key="5">
    <source>
        <dbReference type="ARBA" id="ARBA00022519"/>
    </source>
</evidence>
<dbReference type="PRINTS" id="PR01490">
    <property type="entry name" value="RTXTOXIND"/>
</dbReference>
<dbReference type="PANTHER" id="PTHR30386:SF17">
    <property type="entry name" value="ALKALINE PROTEASE SECRETION PROTEIN APRE"/>
    <property type="match status" value="1"/>
</dbReference>
<dbReference type="PANTHER" id="PTHR30386">
    <property type="entry name" value="MEMBRANE FUSION SUBUNIT OF EMRAB-TOLC MULTIDRUG EFFLUX PUMP"/>
    <property type="match status" value="1"/>
</dbReference>
<reference evidence="13" key="1">
    <citation type="journal article" date="2021" name="Front. Microbiol.">
        <title>Comprehensive Comparative Genomics and Phenotyping of Methylobacterium Species.</title>
        <authorList>
            <person name="Alessa O."/>
            <person name="Ogura Y."/>
            <person name="Fujitani Y."/>
            <person name="Takami H."/>
            <person name="Hayashi T."/>
            <person name="Sahin N."/>
            <person name="Tani A."/>
        </authorList>
    </citation>
    <scope>NUCLEOTIDE SEQUENCE</scope>
    <source>
        <strain evidence="13">KCTC 52305</strain>
    </source>
</reference>
<evidence type="ECO:0000256" key="8">
    <source>
        <dbReference type="ARBA" id="ARBA00023136"/>
    </source>
</evidence>
<evidence type="ECO:0000259" key="11">
    <source>
        <dbReference type="Pfam" id="PF25994"/>
    </source>
</evidence>
<feature type="transmembrane region" description="Helical" evidence="9">
    <location>
        <begin position="21"/>
        <end position="39"/>
    </location>
</feature>
<dbReference type="NCBIfam" id="TIGR01843">
    <property type="entry name" value="type_I_hlyD"/>
    <property type="match status" value="1"/>
</dbReference>
<dbReference type="EMBL" id="BPQH01000037">
    <property type="protein sequence ID" value="GJD53794.1"/>
    <property type="molecule type" value="Genomic_DNA"/>
</dbReference>
<proteinExistence type="inferred from homology"/>
<keyword evidence="7 9" id="KW-1133">Transmembrane helix</keyword>
<keyword evidence="8 9" id="KW-0472">Membrane</keyword>
<name>A0ABQ4RAI2_9HYPH</name>
<dbReference type="SUPFAM" id="SSF111369">
    <property type="entry name" value="HlyD-like secretion proteins"/>
    <property type="match status" value="1"/>
</dbReference>
<evidence type="ECO:0000256" key="10">
    <source>
        <dbReference type="SAM" id="Coils"/>
    </source>
</evidence>
<dbReference type="RefSeq" id="WP_128566036.1">
    <property type="nucleotide sequence ID" value="NZ_BPQH01000037.1"/>
</dbReference>
<evidence type="ECO:0000256" key="2">
    <source>
        <dbReference type="ARBA" id="ARBA00009477"/>
    </source>
</evidence>
<comment type="subcellular location">
    <subcellularLocation>
        <location evidence="1 9">Cell inner membrane</location>
        <topology evidence="1 9">Single-pass membrane protein</topology>
    </subcellularLocation>
</comment>
<protein>
    <recommendedName>
        <fullName evidence="9">Membrane fusion protein (MFP) family protein</fullName>
    </recommendedName>
</protein>
<gene>
    <name evidence="13" type="primary">prsE_3</name>
    <name evidence="13" type="ORF">OPKNFCMD_6572</name>
</gene>
<comment type="similarity">
    <text evidence="2 9">Belongs to the membrane fusion protein (MFP) (TC 8.A.1) family.</text>
</comment>
<organism evidence="13 14">
    <name type="scientific">Methylobacterium crusticola</name>
    <dbReference type="NCBI Taxonomy" id="1697972"/>
    <lineage>
        <taxon>Bacteria</taxon>
        <taxon>Pseudomonadati</taxon>
        <taxon>Pseudomonadota</taxon>
        <taxon>Alphaproteobacteria</taxon>
        <taxon>Hyphomicrobiales</taxon>
        <taxon>Methylobacteriaceae</taxon>
        <taxon>Methylobacterium</taxon>
    </lineage>
</organism>
<accession>A0ABQ4RAI2</accession>
<dbReference type="Pfam" id="PF25994">
    <property type="entry name" value="HH_AprE"/>
    <property type="match status" value="1"/>
</dbReference>
<dbReference type="InterPro" id="IPR058982">
    <property type="entry name" value="Beta-barrel_AprE"/>
</dbReference>
<keyword evidence="3 9" id="KW-0813">Transport</keyword>
<evidence type="ECO:0000256" key="7">
    <source>
        <dbReference type="ARBA" id="ARBA00022989"/>
    </source>
</evidence>
<reference evidence="13" key="2">
    <citation type="submission" date="2021-08" db="EMBL/GenBank/DDBJ databases">
        <authorList>
            <person name="Tani A."/>
            <person name="Ola A."/>
            <person name="Ogura Y."/>
            <person name="Katsura K."/>
            <person name="Hayashi T."/>
        </authorList>
    </citation>
    <scope>NUCLEOTIDE SEQUENCE</scope>
    <source>
        <strain evidence="13">KCTC 52305</strain>
    </source>
</reference>
<sequence>MSRAPRPEPGRATRRSLTRHLAGVALVFGMTGVAAAWTAETRLAGAVIATGSLVVESNIKKVQHPTGGVVADLRAQEGASVKAGDLLIRLDATTAQANLDSVTKSLWELAARGARLEAERDGRDDVAFPPELARGGPAVARITEGEGKLFRFRRDALLGQKSQLRERVRQLQDEITGLVEQASAKQQEVGIIEREYGGVMDLWRKNLIQMTRVTSLEREMARLRGERGALVASTAQTRGKIAETELQIIQIEQNLRSEVAKELAEIRAKSATLVEQQVTALDQIRRIDIRAPQAGTVHELAVHTRGGVIAPGEPIMLIVPSADSLVVEVRVSPQDIDQVGLGQGASLRFPNFDRRTTPELAGTVSRIAADVTEDKRTGIAFYLVRLSVAKEDLARLKGARLMPGMPVEAFIRTADRTVLAYLSKPLLDQARRAFREK</sequence>
<evidence type="ECO:0000256" key="6">
    <source>
        <dbReference type="ARBA" id="ARBA00022692"/>
    </source>
</evidence>
<dbReference type="InterPro" id="IPR050739">
    <property type="entry name" value="MFP"/>
</dbReference>
<keyword evidence="14" id="KW-1185">Reference proteome</keyword>
<dbReference type="Gene3D" id="2.40.30.170">
    <property type="match status" value="1"/>
</dbReference>
<evidence type="ECO:0000256" key="3">
    <source>
        <dbReference type="ARBA" id="ARBA00022448"/>
    </source>
</evidence>
<dbReference type="Proteomes" id="UP001055167">
    <property type="component" value="Unassembled WGS sequence"/>
</dbReference>
<keyword evidence="6 9" id="KW-0812">Transmembrane</keyword>
<evidence type="ECO:0000256" key="4">
    <source>
        <dbReference type="ARBA" id="ARBA00022475"/>
    </source>
</evidence>
<evidence type="ECO:0000313" key="13">
    <source>
        <dbReference type="EMBL" id="GJD53794.1"/>
    </source>
</evidence>
<evidence type="ECO:0000313" key="14">
    <source>
        <dbReference type="Proteomes" id="UP001055167"/>
    </source>
</evidence>
<dbReference type="Pfam" id="PF26002">
    <property type="entry name" value="Beta-barrel_AprE"/>
    <property type="match status" value="1"/>
</dbReference>
<keyword evidence="10" id="KW-0175">Coiled coil</keyword>
<keyword evidence="5 9" id="KW-0997">Cell inner membrane</keyword>
<evidence type="ECO:0000256" key="9">
    <source>
        <dbReference type="RuleBase" id="RU365093"/>
    </source>
</evidence>
<dbReference type="InterPro" id="IPR010129">
    <property type="entry name" value="T1SS_HlyD"/>
</dbReference>
<dbReference type="InterPro" id="IPR058781">
    <property type="entry name" value="HH_AprE-like"/>
</dbReference>